<dbReference type="AlphaFoldDB" id="A0A839K4U0"/>
<accession>A0A839K4U0</accession>
<evidence type="ECO:0000313" key="2">
    <source>
        <dbReference type="Proteomes" id="UP000574276"/>
    </source>
</evidence>
<evidence type="ECO:0000313" key="1">
    <source>
        <dbReference type="EMBL" id="MBB2184620.1"/>
    </source>
</evidence>
<comment type="caution">
    <text evidence="1">The sequence shown here is derived from an EMBL/GenBank/DDBJ whole genome shotgun (WGS) entry which is preliminary data.</text>
</comment>
<dbReference type="RefSeq" id="WP_228354182.1">
    <property type="nucleotide sequence ID" value="NZ_JACEGA010000001.1"/>
</dbReference>
<dbReference type="EMBL" id="JACEGA010000001">
    <property type="protein sequence ID" value="MBB2184620.1"/>
    <property type="molecule type" value="Genomic_DNA"/>
</dbReference>
<reference evidence="1 2" key="1">
    <citation type="submission" date="2020-07" db="EMBL/GenBank/DDBJ databases">
        <title>Characterization and genome sequencing of isolate MD1, a novel member within the family Lachnospiraceae.</title>
        <authorList>
            <person name="Rettenmaier R."/>
            <person name="Di Bello L."/>
            <person name="Zinser C."/>
            <person name="Scheitz K."/>
            <person name="Liebl W."/>
            <person name="Zverlov V."/>
        </authorList>
    </citation>
    <scope>NUCLEOTIDE SEQUENCE [LARGE SCALE GENOMIC DNA]</scope>
    <source>
        <strain evidence="1 2">MD1</strain>
    </source>
</reference>
<dbReference type="Proteomes" id="UP000574276">
    <property type="component" value="Unassembled WGS sequence"/>
</dbReference>
<name>A0A839K4U0_9FIRM</name>
<sequence length="107" mass="13016">MLSDDWLRQGFQHGQRIKVNNIVDYVIWTDNKNDIIGVSVNFEEADDYHYDIEIEEWMKFLENVLRNPDLEETSKLFRNFLDENTEMFAFQEVLDSNQIRYDKIAFW</sequence>
<gene>
    <name evidence="1" type="ORF">H0486_17250</name>
</gene>
<protein>
    <submittedName>
        <fullName evidence="1">Uncharacterized protein</fullName>
    </submittedName>
</protein>
<organism evidence="1 2">
    <name type="scientific">Variimorphobacter saccharofermentans</name>
    <dbReference type="NCBI Taxonomy" id="2755051"/>
    <lineage>
        <taxon>Bacteria</taxon>
        <taxon>Bacillati</taxon>
        <taxon>Bacillota</taxon>
        <taxon>Clostridia</taxon>
        <taxon>Lachnospirales</taxon>
        <taxon>Lachnospiraceae</taxon>
        <taxon>Variimorphobacter</taxon>
    </lineage>
</organism>
<keyword evidence="2" id="KW-1185">Reference proteome</keyword>
<proteinExistence type="predicted"/>